<dbReference type="InterPro" id="IPR003488">
    <property type="entry name" value="DprA"/>
</dbReference>
<dbReference type="PANTHER" id="PTHR43022:SF1">
    <property type="entry name" value="PROTEIN SMF"/>
    <property type="match status" value="1"/>
</dbReference>
<evidence type="ECO:0000256" key="1">
    <source>
        <dbReference type="ARBA" id="ARBA00006525"/>
    </source>
</evidence>
<dbReference type="AlphaFoldDB" id="A0AAU2UVK6"/>
<dbReference type="GO" id="GO:0009294">
    <property type="term" value="P:DNA-mediated transformation"/>
    <property type="evidence" value="ECO:0007669"/>
    <property type="project" value="InterPro"/>
</dbReference>
<organism evidence="4">
    <name type="scientific">Streptomyces sp. NBC_00003</name>
    <dbReference type="NCBI Taxonomy" id="2903608"/>
    <lineage>
        <taxon>Bacteria</taxon>
        <taxon>Bacillati</taxon>
        <taxon>Actinomycetota</taxon>
        <taxon>Actinomycetes</taxon>
        <taxon>Kitasatosporales</taxon>
        <taxon>Streptomycetaceae</taxon>
        <taxon>Streptomyces</taxon>
    </lineage>
</organism>
<evidence type="ECO:0000256" key="2">
    <source>
        <dbReference type="SAM" id="MobiDB-lite"/>
    </source>
</evidence>
<feature type="region of interest" description="Disordered" evidence="2">
    <location>
        <begin position="1"/>
        <end position="27"/>
    </location>
</feature>
<dbReference type="PANTHER" id="PTHR43022">
    <property type="entry name" value="PROTEIN SMF"/>
    <property type="match status" value="1"/>
</dbReference>
<reference evidence="4" key="1">
    <citation type="submission" date="2022-10" db="EMBL/GenBank/DDBJ databases">
        <title>The complete genomes of actinobacterial strains from the NBC collection.</title>
        <authorList>
            <person name="Joergensen T.S."/>
            <person name="Alvarez Arevalo M."/>
            <person name="Sterndorff E.B."/>
            <person name="Faurdal D."/>
            <person name="Vuksanovic O."/>
            <person name="Mourched A.-S."/>
            <person name="Charusanti P."/>
            <person name="Shaw S."/>
            <person name="Blin K."/>
            <person name="Weber T."/>
        </authorList>
    </citation>
    <scope>NUCLEOTIDE SEQUENCE</scope>
    <source>
        <strain evidence="4">NBC_00003</strain>
    </source>
</reference>
<dbReference type="InterPro" id="IPR057666">
    <property type="entry name" value="DrpA_SLOG"/>
</dbReference>
<accession>A0AAU2UVK6</accession>
<dbReference type="Pfam" id="PF02481">
    <property type="entry name" value="DNA_processg_A"/>
    <property type="match status" value="1"/>
</dbReference>
<feature type="domain" description="Smf/DprA SLOG" evidence="3">
    <location>
        <begin position="121"/>
        <end position="298"/>
    </location>
</feature>
<evidence type="ECO:0000313" key="4">
    <source>
        <dbReference type="EMBL" id="WTW59186.1"/>
    </source>
</evidence>
<protein>
    <submittedName>
        <fullName evidence="4">DNA-protecting protein DprA</fullName>
    </submittedName>
</protein>
<dbReference type="SUPFAM" id="SSF102405">
    <property type="entry name" value="MCP/YpsA-like"/>
    <property type="match status" value="1"/>
</dbReference>
<dbReference type="EMBL" id="CP108318">
    <property type="protein sequence ID" value="WTW59186.1"/>
    <property type="molecule type" value="Genomic_DNA"/>
</dbReference>
<name>A0AAU2UVK6_9ACTN</name>
<sequence>MDQRGNQGERGLPAPDGQPTLWQDHDDLPATDMPFAVALLALGAARGLGNKGLHALVREHREQLGRVWGLPDGRLAAELARAKAPTARKIADEISAHRPELLKAARAKADELARRNVHIIGPSALPARLAELPGGPLWLFVEGDPRALYEGPHVAVVGTRDVTPDGVRATEAAVRTLAAYPITLVSGLANGVDAVAHRAALRDGIRNVAFLGHGIDIVFPAETADIRARIVGTGGAVASEYLPGEHYRKAQFVQRNRLQAGLADIVVAAEGQRTGGTAHTVRFAATYRRPIIGFAWPGAGDLTDLIDIEPTGRLIDIFTTAGRRTLDALCRSAADSYGHATFGLSLVERQLGREVELRALPPEDLKRLRQRLDDLLGQEDGGHAR</sequence>
<evidence type="ECO:0000259" key="3">
    <source>
        <dbReference type="Pfam" id="PF02481"/>
    </source>
</evidence>
<gene>
    <name evidence="4" type="ORF">OG549_00120</name>
</gene>
<proteinExistence type="inferred from homology"/>
<comment type="similarity">
    <text evidence="1">Belongs to the DprA/Smf family.</text>
</comment>
<dbReference type="Gene3D" id="3.40.50.450">
    <property type="match status" value="1"/>
</dbReference>